<comment type="similarity">
    <text evidence="1">Belongs to the cerato-ulmin hydrophobin family.</text>
</comment>
<gene>
    <name evidence="3" type="ORF">Slin15195_G073710</name>
</gene>
<dbReference type="SUPFAM" id="SSF101751">
    <property type="entry name" value="Hydrophobin II, HfbII"/>
    <property type="match status" value="1"/>
</dbReference>
<dbReference type="PANTHER" id="PTHR42341:SF1">
    <property type="entry name" value="HYDROPHOBIN"/>
    <property type="match status" value="1"/>
</dbReference>
<evidence type="ECO:0000256" key="1">
    <source>
        <dbReference type="ARBA" id="ARBA00009576"/>
    </source>
</evidence>
<name>A0A9Q9AQV2_9PEZI</name>
<reference evidence="3" key="1">
    <citation type="submission" date="2022-06" db="EMBL/GenBank/DDBJ databases">
        <title>Complete genome sequences of two strains of the flax pathogen Septoria linicola.</title>
        <authorList>
            <person name="Lapalu N."/>
            <person name="Simon A."/>
            <person name="Demenou B."/>
            <person name="Paumier D."/>
            <person name="Guillot M.-P."/>
            <person name="Gout L."/>
            <person name="Valade R."/>
        </authorList>
    </citation>
    <scope>NUCLEOTIDE SEQUENCE</scope>
    <source>
        <strain evidence="3">SE15195</strain>
    </source>
</reference>
<dbReference type="AlphaFoldDB" id="A0A9Q9AQV2"/>
<organism evidence="3 4">
    <name type="scientific">Septoria linicola</name>
    <dbReference type="NCBI Taxonomy" id="215465"/>
    <lineage>
        <taxon>Eukaryota</taxon>
        <taxon>Fungi</taxon>
        <taxon>Dikarya</taxon>
        <taxon>Ascomycota</taxon>
        <taxon>Pezizomycotina</taxon>
        <taxon>Dothideomycetes</taxon>
        <taxon>Dothideomycetidae</taxon>
        <taxon>Mycosphaerellales</taxon>
        <taxon>Mycosphaerellaceae</taxon>
        <taxon>Septoria</taxon>
    </lineage>
</organism>
<evidence type="ECO:0000313" key="4">
    <source>
        <dbReference type="Proteomes" id="UP001056384"/>
    </source>
</evidence>
<dbReference type="Proteomes" id="UP001056384">
    <property type="component" value="Chromosome 6"/>
</dbReference>
<dbReference type="Gene3D" id="3.20.120.10">
    <property type="entry name" value="Hydrophobin"/>
    <property type="match status" value="1"/>
</dbReference>
<dbReference type="GO" id="GO:0005576">
    <property type="term" value="C:extracellular region"/>
    <property type="evidence" value="ECO:0007669"/>
    <property type="project" value="InterPro"/>
</dbReference>
<dbReference type="EMBL" id="CP099423">
    <property type="protein sequence ID" value="USW54052.1"/>
    <property type="molecule type" value="Genomic_DNA"/>
</dbReference>
<accession>A0A9Q9AQV2</accession>
<evidence type="ECO:0000313" key="3">
    <source>
        <dbReference type="EMBL" id="USW54052.1"/>
    </source>
</evidence>
<keyword evidence="2" id="KW-1015">Disulfide bond</keyword>
<proteinExistence type="inferred from homology"/>
<dbReference type="InterPro" id="IPR036686">
    <property type="entry name" value="Class_II_Hydrophobin_sf"/>
</dbReference>
<dbReference type="PANTHER" id="PTHR42341">
    <property type="entry name" value="HYDROPHOBIN"/>
    <property type="match status" value="1"/>
</dbReference>
<sequence length="92" mass="9264">MLFPTLLLAGIAAAAPGALDKRQTAADICSSGTPYCCQLDVLGVADVTCVDPPGNRANVTDFQDTCAETGTSAGCCVLGDVLTLALICSTPQ</sequence>
<keyword evidence="4" id="KW-1185">Reference proteome</keyword>
<evidence type="ECO:0000256" key="2">
    <source>
        <dbReference type="ARBA" id="ARBA00023157"/>
    </source>
</evidence>
<dbReference type="InterPro" id="IPR010636">
    <property type="entry name" value="Class_II_hydrophobin"/>
</dbReference>
<protein>
    <submittedName>
        <fullName evidence="3">Cerato-ulmin hydrophobin family, Hydrophobin superfamily</fullName>
    </submittedName>
</protein>
<dbReference type="CDD" id="cd23508">
    <property type="entry name" value="hydrophobin_II"/>
    <property type="match status" value="1"/>
</dbReference>
<dbReference type="Pfam" id="PF06766">
    <property type="entry name" value="Hydrophobin_2"/>
    <property type="match status" value="1"/>
</dbReference>